<keyword evidence="4" id="KW-1185">Reference proteome</keyword>
<dbReference type="Proteomes" id="UP001211065">
    <property type="component" value="Unassembled WGS sequence"/>
</dbReference>
<feature type="compositionally biased region" description="Low complexity" evidence="2">
    <location>
        <begin position="363"/>
        <end position="376"/>
    </location>
</feature>
<dbReference type="SUPFAM" id="SSF57850">
    <property type="entry name" value="RING/U-box"/>
    <property type="match status" value="1"/>
</dbReference>
<protein>
    <recommendedName>
        <fullName evidence="5">Myb-like domain-containing protein</fullName>
    </recommendedName>
</protein>
<dbReference type="InterPro" id="IPR018247">
    <property type="entry name" value="EF_Hand_1_Ca_BS"/>
</dbReference>
<feature type="region of interest" description="Disordered" evidence="2">
    <location>
        <begin position="348"/>
        <end position="458"/>
    </location>
</feature>
<evidence type="ECO:0000313" key="3">
    <source>
        <dbReference type="EMBL" id="KAJ3223869.1"/>
    </source>
</evidence>
<sequence length="545" mass="63361">MKFFEEEEYGTTNNIDNLNAFNANTDLATKKFNVITIEPSSTTTQLRSTLDQSEVEEDLVEKATTSLTEAIAELRKQHDEIQVLKKDRMFDDEITEKEMEIIEKRVKLQQEQFKEFQSRDLKRKYKRFKQEWEFLTLEEVELALKETNENEEQAFLNFTDKTYIAKIRKNLCLNGSDVVISEEVKLEREKLVKRRVNLVKRVASDALKNKGSGRFKGARLDVALKQLENCEDKEEVFSGWSAARTTAYKAIDTNPNSYYYRFNAPGEKQKNGQWDALFMARLREWGEVGQWGIFSQKIPGRVGYQCSNFYRLLLKNGEVKDENYYIDEEGQSHYLFGKKEGKEGVVRRNSKHWKEENKGKVGINNSCNNSNINNENTKFGGVKKRKSRSKLKKNIHEEDEDIDMEDEIDFDEFDSHYSSSSNNTGNPSSHNQTLGSEQDGKDESGYQPLKNPKRLKKDNRCEKVFTEKNLNPLPGFIDPITLDEVIKPAISPFGHVMSYESWTRCLSDPDRKNICPLTKKSLTKRELVVLTHENIEEYRDKIVNK</sequence>
<accession>A0AAD5XXI1</accession>
<organism evidence="3 4">
    <name type="scientific">Clydaea vesicula</name>
    <dbReference type="NCBI Taxonomy" id="447962"/>
    <lineage>
        <taxon>Eukaryota</taxon>
        <taxon>Fungi</taxon>
        <taxon>Fungi incertae sedis</taxon>
        <taxon>Chytridiomycota</taxon>
        <taxon>Chytridiomycota incertae sedis</taxon>
        <taxon>Chytridiomycetes</taxon>
        <taxon>Lobulomycetales</taxon>
        <taxon>Lobulomycetaceae</taxon>
        <taxon>Clydaea</taxon>
    </lineage>
</organism>
<evidence type="ECO:0000256" key="1">
    <source>
        <dbReference type="SAM" id="Coils"/>
    </source>
</evidence>
<feature type="compositionally biased region" description="Low complexity" evidence="2">
    <location>
        <begin position="418"/>
        <end position="431"/>
    </location>
</feature>
<feature type="compositionally biased region" description="Basic and acidic residues" evidence="2">
    <location>
        <begin position="348"/>
        <end position="359"/>
    </location>
</feature>
<comment type="caution">
    <text evidence="3">The sequence shown here is derived from an EMBL/GenBank/DDBJ whole genome shotgun (WGS) entry which is preliminary data.</text>
</comment>
<dbReference type="PROSITE" id="PS00018">
    <property type="entry name" value="EF_HAND_1"/>
    <property type="match status" value="1"/>
</dbReference>
<dbReference type="AlphaFoldDB" id="A0AAD5XXI1"/>
<dbReference type="EMBL" id="JADGJW010000114">
    <property type="protein sequence ID" value="KAJ3223869.1"/>
    <property type="molecule type" value="Genomic_DNA"/>
</dbReference>
<reference evidence="3" key="1">
    <citation type="submission" date="2020-05" db="EMBL/GenBank/DDBJ databases">
        <title>Phylogenomic resolution of chytrid fungi.</title>
        <authorList>
            <person name="Stajich J.E."/>
            <person name="Amses K."/>
            <person name="Simmons R."/>
            <person name="Seto K."/>
            <person name="Myers J."/>
            <person name="Bonds A."/>
            <person name="Quandt C.A."/>
            <person name="Barry K."/>
            <person name="Liu P."/>
            <person name="Grigoriev I."/>
            <person name="Longcore J.E."/>
            <person name="James T.Y."/>
        </authorList>
    </citation>
    <scope>NUCLEOTIDE SEQUENCE</scope>
    <source>
        <strain evidence="3">JEL0476</strain>
    </source>
</reference>
<proteinExistence type="predicted"/>
<evidence type="ECO:0000313" key="4">
    <source>
        <dbReference type="Proteomes" id="UP001211065"/>
    </source>
</evidence>
<gene>
    <name evidence="3" type="ORF">HK099_000589</name>
</gene>
<evidence type="ECO:0008006" key="5">
    <source>
        <dbReference type="Google" id="ProtNLM"/>
    </source>
</evidence>
<feature type="compositionally biased region" description="Basic residues" evidence="2">
    <location>
        <begin position="381"/>
        <end position="393"/>
    </location>
</feature>
<keyword evidence="1" id="KW-0175">Coiled coil</keyword>
<dbReference type="InterPro" id="IPR013083">
    <property type="entry name" value="Znf_RING/FYVE/PHD"/>
</dbReference>
<name>A0AAD5XXI1_9FUNG</name>
<feature type="coiled-coil region" evidence="1">
    <location>
        <begin position="67"/>
        <end position="157"/>
    </location>
</feature>
<dbReference type="Gene3D" id="3.30.40.10">
    <property type="entry name" value="Zinc/RING finger domain, C3HC4 (zinc finger)"/>
    <property type="match status" value="1"/>
</dbReference>
<evidence type="ECO:0000256" key="2">
    <source>
        <dbReference type="SAM" id="MobiDB-lite"/>
    </source>
</evidence>
<feature type="compositionally biased region" description="Acidic residues" evidence="2">
    <location>
        <begin position="397"/>
        <end position="412"/>
    </location>
</feature>